<reference evidence="4 5" key="1">
    <citation type="submission" date="2019-07" db="EMBL/GenBank/DDBJ databases">
        <title>Complete genome sequence of Comamonas sp. NLF 7-7 isolated from livestock.</title>
        <authorList>
            <person name="Kim D.H."/>
            <person name="Kim J.G."/>
        </authorList>
    </citation>
    <scope>NUCLEOTIDE SEQUENCE [LARGE SCALE GENOMIC DNA]</scope>
    <source>
        <strain evidence="4 5">NLF 7-7</strain>
    </source>
</reference>
<dbReference type="Proteomes" id="UP000321199">
    <property type="component" value="Chromosome"/>
</dbReference>
<name>A0A5B8RXE8_9BURK</name>
<dbReference type="GO" id="GO:0042834">
    <property type="term" value="F:peptidoglycan binding"/>
    <property type="evidence" value="ECO:0007669"/>
    <property type="project" value="InterPro"/>
</dbReference>
<accession>A0A5B8RXE8</accession>
<feature type="region of interest" description="Disordered" evidence="1">
    <location>
        <begin position="53"/>
        <end position="123"/>
    </location>
</feature>
<keyword evidence="5" id="KW-1185">Reference proteome</keyword>
<feature type="domain" description="SPOR" evidence="3">
    <location>
        <begin position="127"/>
        <end position="205"/>
    </location>
</feature>
<organism evidence="4 5">
    <name type="scientific">Comamonas flocculans</name>
    <dbReference type="NCBI Taxonomy" id="2597701"/>
    <lineage>
        <taxon>Bacteria</taxon>
        <taxon>Pseudomonadati</taxon>
        <taxon>Pseudomonadota</taxon>
        <taxon>Betaproteobacteria</taxon>
        <taxon>Burkholderiales</taxon>
        <taxon>Comamonadaceae</taxon>
        <taxon>Comamonas</taxon>
    </lineage>
</organism>
<dbReference type="PANTHER" id="PTHR38687">
    <property type="entry name" value="CELL DIVISION PROTEIN DEDD-RELATED"/>
    <property type="match status" value="1"/>
</dbReference>
<evidence type="ECO:0000256" key="2">
    <source>
        <dbReference type="SAM" id="Phobius"/>
    </source>
</evidence>
<dbReference type="InterPro" id="IPR052521">
    <property type="entry name" value="Cell_div_SPOR-domain"/>
</dbReference>
<evidence type="ECO:0000313" key="4">
    <source>
        <dbReference type="EMBL" id="QEA12915.1"/>
    </source>
</evidence>
<feature type="compositionally biased region" description="Basic and acidic residues" evidence="1">
    <location>
        <begin position="53"/>
        <end position="62"/>
    </location>
</feature>
<dbReference type="Gene3D" id="3.30.70.1070">
    <property type="entry name" value="Sporulation related repeat"/>
    <property type="match status" value="1"/>
</dbReference>
<dbReference type="RefSeq" id="WP_146912508.1">
    <property type="nucleotide sequence ID" value="NZ_CP042344.1"/>
</dbReference>
<dbReference type="SUPFAM" id="SSF110997">
    <property type="entry name" value="Sporulation related repeat"/>
    <property type="match status" value="1"/>
</dbReference>
<evidence type="ECO:0000259" key="3">
    <source>
        <dbReference type="PROSITE" id="PS51724"/>
    </source>
</evidence>
<dbReference type="OrthoDB" id="7063246at2"/>
<proteinExistence type="predicted"/>
<dbReference type="EMBL" id="CP042344">
    <property type="protein sequence ID" value="QEA12915.1"/>
    <property type="molecule type" value="Genomic_DNA"/>
</dbReference>
<protein>
    <submittedName>
        <fullName evidence="4">Sporulation protein</fullName>
    </submittedName>
</protein>
<dbReference type="PROSITE" id="PS51724">
    <property type="entry name" value="SPOR"/>
    <property type="match status" value="1"/>
</dbReference>
<dbReference type="GO" id="GO:0032506">
    <property type="term" value="P:cytokinetic process"/>
    <property type="evidence" value="ECO:0007669"/>
    <property type="project" value="TreeGrafter"/>
</dbReference>
<gene>
    <name evidence="4" type="ORF">FOZ74_07670</name>
</gene>
<dbReference type="AlphaFoldDB" id="A0A5B8RXE8"/>
<evidence type="ECO:0000256" key="1">
    <source>
        <dbReference type="SAM" id="MobiDB-lite"/>
    </source>
</evidence>
<dbReference type="GO" id="GO:0032153">
    <property type="term" value="C:cell division site"/>
    <property type="evidence" value="ECO:0007669"/>
    <property type="project" value="TreeGrafter"/>
</dbReference>
<evidence type="ECO:0000313" key="5">
    <source>
        <dbReference type="Proteomes" id="UP000321199"/>
    </source>
</evidence>
<dbReference type="PANTHER" id="PTHR38687:SF1">
    <property type="entry name" value="CELL DIVISION PROTEIN DEDD"/>
    <property type="match status" value="1"/>
</dbReference>
<keyword evidence="2" id="KW-0472">Membrane</keyword>
<dbReference type="KEGG" id="cof:FOZ74_07670"/>
<dbReference type="GO" id="GO:0030428">
    <property type="term" value="C:cell septum"/>
    <property type="evidence" value="ECO:0007669"/>
    <property type="project" value="TreeGrafter"/>
</dbReference>
<keyword evidence="2" id="KW-0812">Transmembrane</keyword>
<keyword evidence="2" id="KW-1133">Transmembrane helix</keyword>
<sequence length="209" mass="21276">MGKARRSGQRGGTFAGLVLGVVVGLGIAFVVAAYVSKVPVPFLSSGSRLADQDAREAERNKDWNPNAGLVTGAGGKPAPAPAPQPAGHETTVPAASDDPLGDLARAKAQGGTPESTATAAASASAAAGPTGNYYIQAGAFRAPDEADAQRAQLAMLGWEARVSEGQQNGRAVYRVRIGPFARRDDADQLKGKLDGAGITSILVRVSASR</sequence>
<dbReference type="InterPro" id="IPR007730">
    <property type="entry name" value="SPOR-like_dom"/>
</dbReference>
<feature type="transmembrane region" description="Helical" evidence="2">
    <location>
        <begin position="12"/>
        <end position="35"/>
    </location>
</feature>
<dbReference type="Pfam" id="PF05036">
    <property type="entry name" value="SPOR"/>
    <property type="match status" value="1"/>
</dbReference>
<dbReference type="InterPro" id="IPR036680">
    <property type="entry name" value="SPOR-like_sf"/>
</dbReference>